<keyword evidence="2" id="KW-1133">Transmembrane helix</keyword>
<reference evidence="3 4" key="2">
    <citation type="submission" date="2016-01" db="EMBL/GenBank/DDBJ databases">
        <title>Microcella alkaliphila JAM AC0309 whole genome shotgun sequence.</title>
        <authorList>
            <person name="Kurata A."/>
            <person name="Hirose Y."/>
            <person name="Kishimoto N."/>
            <person name="Kobayashi T."/>
        </authorList>
    </citation>
    <scope>NUCLEOTIDE SEQUENCE [LARGE SCALE GENOMIC DNA]</scope>
    <source>
        <strain evidence="3 4">JAM AC0309</strain>
    </source>
</reference>
<dbReference type="KEGG" id="malk:MalAC0309_0076"/>
<dbReference type="Proteomes" id="UP000218965">
    <property type="component" value="Chromosome"/>
</dbReference>
<evidence type="ECO:0008006" key="5">
    <source>
        <dbReference type="Google" id="ProtNLM"/>
    </source>
</evidence>
<feature type="compositionally biased region" description="Pro residues" evidence="1">
    <location>
        <begin position="44"/>
        <end position="63"/>
    </location>
</feature>
<feature type="compositionally biased region" description="Acidic residues" evidence="1">
    <location>
        <begin position="253"/>
        <end position="273"/>
    </location>
</feature>
<keyword evidence="2" id="KW-0472">Membrane</keyword>
<organism evidence="3 4">
    <name type="scientific">Microcella alkaliphila</name>
    <dbReference type="NCBI Taxonomy" id="279828"/>
    <lineage>
        <taxon>Bacteria</taxon>
        <taxon>Bacillati</taxon>
        <taxon>Actinomycetota</taxon>
        <taxon>Actinomycetes</taxon>
        <taxon>Micrococcales</taxon>
        <taxon>Microbacteriaceae</taxon>
        <taxon>Microcella</taxon>
    </lineage>
</organism>
<dbReference type="RefSeq" id="WP_096419864.1">
    <property type="nucleotide sequence ID" value="NZ_AP017315.1"/>
</dbReference>
<feature type="region of interest" description="Disordered" evidence="1">
    <location>
        <begin position="251"/>
        <end position="279"/>
    </location>
</feature>
<feature type="compositionally biased region" description="Pro residues" evidence="1">
    <location>
        <begin position="78"/>
        <end position="118"/>
    </location>
</feature>
<evidence type="ECO:0000313" key="4">
    <source>
        <dbReference type="Proteomes" id="UP000218965"/>
    </source>
</evidence>
<dbReference type="EMBL" id="AP017315">
    <property type="protein sequence ID" value="BAU30955.1"/>
    <property type="molecule type" value="Genomic_DNA"/>
</dbReference>
<feature type="transmembrane region" description="Helical" evidence="2">
    <location>
        <begin position="221"/>
        <end position="241"/>
    </location>
</feature>
<sequence>MSESTGRPPGADDDEDARGEPPAEGASRSPLAPWHPSDARAEPPVAPPAAPPVAPLAAPPTEPPTFTELISQAADPAEPAPPSPLIEPVLPPPAIQPPPALLHPQSPPIVPPAGPPVPRVEDIPTEAMPVMREPAPTEAMPAAEVPSDAATELLRAPSPPGVGDAPIDGDVDGDALDAVFGEQNFREYEPESLLVSPTPPPALGVTADAPRASRLDRTQRTLLWVAGSLAAILALIGLFLLGTRIPEWTAAEPEPEPTVEPLPEPEPEPEPDPLEGVPDGVPLPPGEWEWSLLRGGECLEPWVSPWEEQFTVVDCAEPHAAQLILRQEFPEAPAEYPGPEALAAPLSLICSSPDVLDFAAAAAYDDIQIQTAYPVTAEEWDGGYRDFFCFISRAGGEPLEGNLSLVAPTADAGE</sequence>
<proteinExistence type="predicted"/>
<evidence type="ECO:0000313" key="3">
    <source>
        <dbReference type="EMBL" id="BAU30955.1"/>
    </source>
</evidence>
<evidence type="ECO:0000256" key="2">
    <source>
        <dbReference type="SAM" id="Phobius"/>
    </source>
</evidence>
<evidence type="ECO:0000256" key="1">
    <source>
        <dbReference type="SAM" id="MobiDB-lite"/>
    </source>
</evidence>
<keyword evidence="2" id="KW-0812">Transmembrane</keyword>
<protein>
    <recommendedName>
        <fullName evidence="5">Septum formation-related domain-containing protein</fullName>
    </recommendedName>
</protein>
<accession>A0A0U5BJB0</accession>
<dbReference type="OrthoDB" id="5112895at2"/>
<feature type="region of interest" description="Disordered" evidence="1">
    <location>
        <begin position="1"/>
        <end position="118"/>
    </location>
</feature>
<reference evidence="4" key="1">
    <citation type="submission" date="2015-12" db="EMBL/GenBank/DDBJ databases">
        <authorList>
            <person name="Shamseldin A."/>
            <person name="Moawad H."/>
            <person name="Abd El-Rahim W.M."/>
            <person name="Sadowsky M.J."/>
        </authorList>
    </citation>
    <scope>NUCLEOTIDE SEQUENCE [LARGE SCALE GENOMIC DNA]</scope>
    <source>
        <strain evidence="4">JAM AC0309</strain>
    </source>
</reference>
<name>A0A0U5BJB0_9MICO</name>
<gene>
    <name evidence="3" type="ORF">MalAC0309_0076</name>
</gene>
<dbReference type="AlphaFoldDB" id="A0A0U5BJB0"/>